<sequence length="195" mass="22282">MTGLSASQLHPASLYAGDTIEYYSRCFVAGDARGLRSSVVLGIKEDVAAEYPISVDTGEMIPRDMMMKLTVDRFGNRFKPQYAVWRKLRTYTLIPGTCSAPTRASVFNVAISHAIRDAFGLLLMNFAAHVRESSKRPLMLWTGLRSMTWLVTTTLRCLALRQTPKRRLMTLGRMWMLKRSLWRARDSLKCMRRLQ</sequence>
<evidence type="ECO:0000313" key="2">
    <source>
        <dbReference type="Proteomes" id="UP000053864"/>
    </source>
</evidence>
<protein>
    <submittedName>
        <fullName evidence="1">Uncharacterized protein</fullName>
    </submittedName>
</protein>
<gene>
    <name evidence="1" type="ORF">L916_06421</name>
</gene>
<reference evidence="1 2" key="1">
    <citation type="submission" date="2013-11" db="EMBL/GenBank/DDBJ databases">
        <title>The Genome Sequence of Phytophthora parasitica CJ05E6.</title>
        <authorList>
            <consortium name="The Broad Institute Genomics Platform"/>
            <person name="Russ C."/>
            <person name="Tyler B."/>
            <person name="Panabieres F."/>
            <person name="Shan W."/>
            <person name="Tripathy S."/>
            <person name="Grunwald N."/>
            <person name="Machado M."/>
            <person name="Johnson C.S."/>
            <person name="Arredondo F."/>
            <person name="Hong C."/>
            <person name="Coffey M."/>
            <person name="Young S.K."/>
            <person name="Zeng Q."/>
            <person name="Gargeya S."/>
            <person name="Fitzgerald M."/>
            <person name="Abouelleil A."/>
            <person name="Alvarado L."/>
            <person name="Chapman S.B."/>
            <person name="Gainer-Dewar J."/>
            <person name="Goldberg J."/>
            <person name="Griggs A."/>
            <person name="Gujja S."/>
            <person name="Hansen M."/>
            <person name="Howarth C."/>
            <person name="Imamovic A."/>
            <person name="Ireland A."/>
            <person name="Larimer J."/>
            <person name="McCowan C."/>
            <person name="Murphy C."/>
            <person name="Pearson M."/>
            <person name="Poon T.W."/>
            <person name="Priest M."/>
            <person name="Roberts A."/>
            <person name="Saif S."/>
            <person name="Shea T."/>
            <person name="Sykes S."/>
            <person name="Wortman J."/>
            <person name="Nusbaum C."/>
            <person name="Birren B."/>
        </authorList>
    </citation>
    <scope>NUCLEOTIDE SEQUENCE [LARGE SCALE GENOMIC DNA]</scope>
    <source>
        <strain evidence="1 2">CJ05E6</strain>
    </source>
</reference>
<dbReference type="EMBL" id="KI672232">
    <property type="protein sequence ID" value="ETL42904.1"/>
    <property type="molecule type" value="Genomic_DNA"/>
</dbReference>
<name>W2J902_PHYNI</name>
<dbReference type="AlphaFoldDB" id="W2J902"/>
<dbReference type="VEuPathDB" id="FungiDB:PPTG_16765"/>
<evidence type="ECO:0000313" key="1">
    <source>
        <dbReference type="EMBL" id="ETL42904.1"/>
    </source>
</evidence>
<accession>W2J902</accession>
<proteinExistence type="predicted"/>
<dbReference type="Proteomes" id="UP000053864">
    <property type="component" value="Unassembled WGS sequence"/>
</dbReference>
<organism evidence="1 2">
    <name type="scientific">Phytophthora nicotianae</name>
    <name type="common">Potato buckeye rot agent</name>
    <name type="synonym">Phytophthora parasitica</name>
    <dbReference type="NCBI Taxonomy" id="4792"/>
    <lineage>
        <taxon>Eukaryota</taxon>
        <taxon>Sar</taxon>
        <taxon>Stramenopiles</taxon>
        <taxon>Oomycota</taxon>
        <taxon>Peronosporomycetes</taxon>
        <taxon>Peronosporales</taxon>
        <taxon>Peronosporaceae</taxon>
        <taxon>Phytophthora</taxon>
    </lineage>
</organism>